<keyword evidence="8" id="KW-0418">Kinase</keyword>
<keyword evidence="9" id="KW-1185">Reference proteome</keyword>
<dbReference type="OrthoDB" id="40902at2759"/>
<feature type="binding site" evidence="4">
    <location>
        <position position="201"/>
    </location>
    <ligand>
        <name>ATP</name>
        <dbReference type="ChEBI" id="CHEBI:30616"/>
    </ligand>
</feature>
<dbReference type="Gene3D" id="1.10.510.10">
    <property type="entry name" value="Transferase(Phosphotransferase) domain 1"/>
    <property type="match status" value="1"/>
</dbReference>
<dbReference type="SMART" id="SM00240">
    <property type="entry name" value="FHA"/>
    <property type="match status" value="1"/>
</dbReference>
<evidence type="ECO:0000256" key="3">
    <source>
        <dbReference type="ARBA" id="ARBA00022840"/>
    </source>
</evidence>
<dbReference type="InterPro" id="IPR011009">
    <property type="entry name" value="Kinase-like_dom_sf"/>
</dbReference>
<dbReference type="InterPro" id="IPR017441">
    <property type="entry name" value="Protein_kinase_ATP_BS"/>
</dbReference>
<dbReference type="PROSITE" id="PS00108">
    <property type="entry name" value="PROTEIN_KINASE_ST"/>
    <property type="match status" value="1"/>
</dbReference>
<dbReference type="Pfam" id="PF00069">
    <property type="entry name" value="Pkinase"/>
    <property type="match status" value="1"/>
</dbReference>
<comment type="similarity">
    <text evidence="1">Belongs to the protein kinase superfamily. CAMK Ser/Thr protein kinase family. CHEK2 subfamily.</text>
</comment>
<organism evidence="8 9">
    <name type="scientific">Trametes coccinea (strain BRFM310)</name>
    <name type="common">Pycnoporus coccineus</name>
    <dbReference type="NCBI Taxonomy" id="1353009"/>
    <lineage>
        <taxon>Eukaryota</taxon>
        <taxon>Fungi</taxon>
        <taxon>Dikarya</taxon>
        <taxon>Basidiomycota</taxon>
        <taxon>Agaricomycotina</taxon>
        <taxon>Agaricomycetes</taxon>
        <taxon>Polyporales</taxon>
        <taxon>Polyporaceae</taxon>
        <taxon>Trametes</taxon>
    </lineage>
</organism>
<feature type="domain" description="Protein kinase" evidence="7">
    <location>
        <begin position="172"/>
        <end position="461"/>
    </location>
</feature>
<evidence type="ECO:0000256" key="1">
    <source>
        <dbReference type="ARBA" id="ARBA00005575"/>
    </source>
</evidence>
<dbReference type="SUPFAM" id="SSF56112">
    <property type="entry name" value="Protein kinase-like (PK-like)"/>
    <property type="match status" value="1"/>
</dbReference>
<evidence type="ECO:0000313" key="8">
    <source>
        <dbReference type="EMBL" id="OSD03305.1"/>
    </source>
</evidence>
<evidence type="ECO:0000256" key="4">
    <source>
        <dbReference type="PROSITE-ProRule" id="PRU10141"/>
    </source>
</evidence>
<name>A0A1Y2IQB2_TRAC3</name>
<dbReference type="Proteomes" id="UP000193067">
    <property type="component" value="Unassembled WGS sequence"/>
</dbReference>
<keyword evidence="3 4" id="KW-0067">ATP-binding</keyword>
<dbReference type="Gene3D" id="2.60.200.20">
    <property type="match status" value="1"/>
</dbReference>
<dbReference type="PROSITE" id="PS50006">
    <property type="entry name" value="FHA_DOMAIN"/>
    <property type="match status" value="1"/>
</dbReference>
<dbReference type="CDD" id="cd22670">
    <property type="entry name" value="FHA_MEK1-like"/>
    <property type="match status" value="1"/>
</dbReference>
<evidence type="ECO:0000313" key="9">
    <source>
        <dbReference type="Proteomes" id="UP000193067"/>
    </source>
</evidence>
<dbReference type="InterPro" id="IPR000253">
    <property type="entry name" value="FHA_dom"/>
</dbReference>
<dbReference type="FunFam" id="1.10.510.10:FF:000571">
    <property type="entry name" value="Maternal embryonic leucine zipper kinase"/>
    <property type="match status" value="1"/>
</dbReference>
<dbReference type="SUPFAM" id="SSF49879">
    <property type="entry name" value="SMAD/FHA domain"/>
    <property type="match status" value="1"/>
</dbReference>
<keyword evidence="2 4" id="KW-0547">Nucleotide-binding</keyword>
<feature type="domain" description="FHA" evidence="6">
    <location>
        <begin position="63"/>
        <end position="116"/>
    </location>
</feature>
<dbReference type="GO" id="GO:0004674">
    <property type="term" value="F:protein serine/threonine kinase activity"/>
    <property type="evidence" value="ECO:0007669"/>
    <property type="project" value="UniProtKB-KW"/>
</dbReference>
<gene>
    <name evidence="8" type="ORF">PYCCODRAFT_1409666</name>
</gene>
<dbReference type="PANTHER" id="PTHR24347">
    <property type="entry name" value="SERINE/THREONINE-PROTEIN KINASE"/>
    <property type="match status" value="1"/>
</dbReference>
<dbReference type="Pfam" id="PF00498">
    <property type="entry name" value="FHA"/>
    <property type="match status" value="1"/>
</dbReference>
<proteinExistence type="inferred from homology"/>
<evidence type="ECO:0000256" key="5">
    <source>
        <dbReference type="RuleBase" id="RU000304"/>
    </source>
</evidence>
<evidence type="ECO:0000256" key="2">
    <source>
        <dbReference type="ARBA" id="ARBA00022741"/>
    </source>
</evidence>
<sequence length="479" mass="53232">MPAASVARLRTKHTARTLVVDSQPDFEASCSSGGTGATVCAKLITTDSAGHREALLLSADKPLTIGRNPACSYVVSDAVVSGLHCKLYAVRSSNGGIIISCQDLSTNGLILNGHKIRKTSVLLMDGDLLELPSSQKFECMVLHREPAQKVHVFDPTPPRQSMVKTKKIDRYMVTSHCLGSGSFATVHLAMDITAFRQVACKCIKRRSSDKLEKIQKEVDILLNLSHPNINTVRAATNDDSFLYIFLELCTGGDLFSYIVSYPESQLCQAEAKYIMYQLLKGLKYLHDRLISHRDLKPENILLHAPGPYPRIQIADFGLARPKAYQETFNVCGTVSYLPPEGILALDHKHLSYVGMPADCWSSGVIMYIMLAGSHPFDYGKVAGESELYSYRASESHEDSQYSQESVQVDQLIKKRIVHGEVEFPEYHWDKMPHARALCSDLLVYDPLERATVQQALRSTWFSAELLDLELAYRSRIGSG</sequence>
<dbReference type="GO" id="GO:0005524">
    <property type="term" value="F:ATP binding"/>
    <property type="evidence" value="ECO:0007669"/>
    <property type="project" value="UniProtKB-UniRule"/>
</dbReference>
<dbReference type="SMART" id="SM00220">
    <property type="entry name" value="S_TKc"/>
    <property type="match status" value="1"/>
</dbReference>
<dbReference type="EMBL" id="KZ084101">
    <property type="protein sequence ID" value="OSD03305.1"/>
    <property type="molecule type" value="Genomic_DNA"/>
</dbReference>
<dbReference type="PROSITE" id="PS50011">
    <property type="entry name" value="PROTEIN_KINASE_DOM"/>
    <property type="match status" value="1"/>
</dbReference>
<accession>A0A1Y2IQB2</accession>
<dbReference type="PROSITE" id="PS00107">
    <property type="entry name" value="PROTEIN_KINASE_ATP"/>
    <property type="match status" value="1"/>
</dbReference>
<reference evidence="8 9" key="1">
    <citation type="journal article" date="2015" name="Biotechnol. Biofuels">
        <title>Enhanced degradation of softwood versus hardwood by the white-rot fungus Pycnoporus coccineus.</title>
        <authorList>
            <person name="Couturier M."/>
            <person name="Navarro D."/>
            <person name="Chevret D."/>
            <person name="Henrissat B."/>
            <person name="Piumi F."/>
            <person name="Ruiz-Duenas F.J."/>
            <person name="Martinez A.T."/>
            <person name="Grigoriev I.V."/>
            <person name="Riley R."/>
            <person name="Lipzen A."/>
            <person name="Berrin J.G."/>
            <person name="Master E.R."/>
            <person name="Rosso M.N."/>
        </authorList>
    </citation>
    <scope>NUCLEOTIDE SEQUENCE [LARGE SCALE GENOMIC DNA]</scope>
    <source>
        <strain evidence="8 9">BRFM310</strain>
    </source>
</reference>
<dbReference type="InterPro" id="IPR008271">
    <property type="entry name" value="Ser/Thr_kinase_AS"/>
</dbReference>
<dbReference type="AlphaFoldDB" id="A0A1Y2IQB2"/>
<keyword evidence="8" id="KW-0808">Transferase</keyword>
<keyword evidence="5" id="KW-0723">Serine/threonine-protein kinase</keyword>
<dbReference type="Gene3D" id="3.30.200.20">
    <property type="entry name" value="Phosphorylase Kinase, domain 1"/>
    <property type="match status" value="1"/>
</dbReference>
<dbReference type="STRING" id="1353009.A0A1Y2IQB2"/>
<dbReference type="InterPro" id="IPR008984">
    <property type="entry name" value="SMAD_FHA_dom_sf"/>
</dbReference>
<protein>
    <submittedName>
        <fullName evidence="8">Kinase-like protein</fullName>
    </submittedName>
</protein>
<dbReference type="InterPro" id="IPR000719">
    <property type="entry name" value="Prot_kinase_dom"/>
</dbReference>
<evidence type="ECO:0000259" key="6">
    <source>
        <dbReference type="PROSITE" id="PS50006"/>
    </source>
</evidence>
<evidence type="ECO:0000259" key="7">
    <source>
        <dbReference type="PROSITE" id="PS50011"/>
    </source>
</evidence>